<dbReference type="GO" id="GO:0004399">
    <property type="term" value="F:histidinol dehydrogenase activity"/>
    <property type="evidence" value="ECO:0007669"/>
    <property type="project" value="UniProtKB-UniRule"/>
</dbReference>
<evidence type="ECO:0000256" key="2">
    <source>
        <dbReference type="ARBA" id="ARBA00022723"/>
    </source>
</evidence>
<gene>
    <name evidence="5" type="primary">hisD</name>
    <name evidence="12" type="ORF">EV214_11746</name>
</gene>
<evidence type="ECO:0000256" key="3">
    <source>
        <dbReference type="ARBA" id="ARBA00022833"/>
    </source>
</evidence>
<dbReference type="GO" id="GO:0008270">
    <property type="term" value="F:zinc ion binding"/>
    <property type="evidence" value="ECO:0007669"/>
    <property type="project" value="UniProtKB-UniRule"/>
</dbReference>
<organism evidence="12 13">
    <name type="scientific">Marinisporobacter balticus</name>
    <dbReference type="NCBI Taxonomy" id="2018667"/>
    <lineage>
        <taxon>Bacteria</taxon>
        <taxon>Bacillati</taxon>
        <taxon>Bacillota</taxon>
        <taxon>Clostridia</taxon>
        <taxon>Peptostreptococcales</taxon>
        <taxon>Thermotaleaceae</taxon>
        <taxon>Marinisporobacter</taxon>
    </lineage>
</organism>
<feature type="binding site" evidence="5 9">
    <location>
        <position position="228"/>
    </location>
    <ligand>
        <name>substrate</name>
    </ligand>
</feature>
<evidence type="ECO:0000256" key="7">
    <source>
        <dbReference type="PIRSR" id="PIRSR000099-1"/>
    </source>
</evidence>
<dbReference type="GO" id="GO:0005829">
    <property type="term" value="C:cytosol"/>
    <property type="evidence" value="ECO:0007669"/>
    <property type="project" value="TreeGrafter"/>
</dbReference>
<comment type="pathway">
    <text evidence="5">Amino-acid biosynthesis; L-histidine biosynthesis; L-histidine from 5-phospho-alpha-D-ribose 1-diphosphate: step 9/9.</text>
</comment>
<dbReference type="GO" id="GO:0000105">
    <property type="term" value="P:L-histidine biosynthetic process"/>
    <property type="evidence" value="ECO:0007669"/>
    <property type="project" value="UniProtKB-UniRule"/>
</dbReference>
<reference evidence="12 13" key="1">
    <citation type="submission" date="2019-03" db="EMBL/GenBank/DDBJ databases">
        <title>Genomic Encyclopedia of Type Strains, Phase IV (KMG-IV): sequencing the most valuable type-strain genomes for metagenomic binning, comparative biology and taxonomic classification.</title>
        <authorList>
            <person name="Goeker M."/>
        </authorList>
    </citation>
    <scope>NUCLEOTIDE SEQUENCE [LARGE SCALE GENOMIC DNA]</scope>
    <source>
        <strain evidence="12 13">DSM 102940</strain>
    </source>
</reference>
<feature type="active site" description="Proton acceptor" evidence="5 7">
    <location>
        <position position="319"/>
    </location>
</feature>
<evidence type="ECO:0000256" key="6">
    <source>
        <dbReference type="PIRNR" id="PIRNR000099"/>
    </source>
</evidence>
<dbReference type="PANTHER" id="PTHR21256">
    <property type="entry name" value="HISTIDINOL DEHYDROGENASE HDH"/>
    <property type="match status" value="1"/>
</dbReference>
<feature type="binding site" evidence="5 9">
    <location>
        <position position="352"/>
    </location>
    <ligand>
        <name>substrate</name>
    </ligand>
</feature>
<keyword evidence="5" id="KW-0028">Amino-acid biosynthesis</keyword>
<dbReference type="FunFam" id="3.40.50.1980:FF:000001">
    <property type="entry name" value="Histidinol dehydrogenase"/>
    <property type="match status" value="1"/>
</dbReference>
<dbReference type="InterPro" id="IPR001692">
    <property type="entry name" value="Histidinol_DH_CS"/>
</dbReference>
<dbReference type="UniPathway" id="UPA00031">
    <property type="reaction ID" value="UER00014"/>
</dbReference>
<dbReference type="InterPro" id="IPR012131">
    <property type="entry name" value="Hstdl_DH"/>
</dbReference>
<keyword evidence="4 5" id="KW-0560">Oxidoreductase</keyword>
<dbReference type="Gene3D" id="3.40.50.1980">
    <property type="entry name" value="Nitrogenase molybdenum iron protein domain"/>
    <property type="match status" value="2"/>
</dbReference>
<dbReference type="PRINTS" id="PR00083">
    <property type="entry name" value="HOLDHDRGNASE"/>
</dbReference>
<feature type="binding site" evidence="5 10">
    <location>
        <position position="253"/>
    </location>
    <ligand>
        <name>Zn(2+)</name>
        <dbReference type="ChEBI" id="CHEBI:29105"/>
    </ligand>
</feature>
<feature type="binding site" evidence="5 9">
    <location>
        <position position="319"/>
    </location>
    <ligand>
        <name>substrate</name>
    </ligand>
</feature>
<feature type="binding site" evidence="5 8">
    <location>
        <position position="182"/>
    </location>
    <ligand>
        <name>NAD(+)</name>
        <dbReference type="ChEBI" id="CHEBI:57540"/>
    </ligand>
</feature>
<dbReference type="CDD" id="cd06572">
    <property type="entry name" value="Histidinol_dh"/>
    <property type="match status" value="1"/>
</dbReference>
<dbReference type="PROSITE" id="PS00611">
    <property type="entry name" value="HISOL_DEHYDROGENASE"/>
    <property type="match status" value="1"/>
</dbReference>
<comment type="similarity">
    <text evidence="1 5 6 11">Belongs to the histidinol dehydrogenase family.</text>
</comment>
<dbReference type="GO" id="GO:0051287">
    <property type="term" value="F:NAD binding"/>
    <property type="evidence" value="ECO:0007669"/>
    <property type="project" value="InterPro"/>
</dbReference>
<name>A0A4R2KJI0_9FIRM</name>
<keyword evidence="13" id="KW-1185">Reference proteome</keyword>
<evidence type="ECO:0000256" key="10">
    <source>
        <dbReference type="PIRSR" id="PIRSR000099-4"/>
    </source>
</evidence>
<accession>A0A4R2KJI0</accession>
<evidence type="ECO:0000256" key="8">
    <source>
        <dbReference type="PIRSR" id="PIRSR000099-2"/>
    </source>
</evidence>
<feature type="binding site" evidence="5 9">
    <location>
        <position position="253"/>
    </location>
    <ligand>
        <name>substrate</name>
    </ligand>
</feature>
<comment type="cofactor">
    <cofactor evidence="5 10">
        <name>Zn(2+)</name>
        <dbReference type="ChEBI" id="CHEBI:29105"/>
    </cofactor>
    <text evidence="5 10">Binds 1 zinc ion per subunit.</text>
</comment>
<dbReference type="Proteomes" id="UP000294919">
    <property type="component" value="Unassembled WGS sequence"/>
</dbReference>
<proteinExistence type="inferred from homology"/>
<comment type="function">
    <text evidence="5">Catalyzes the sequential NAD-dependent oxidations of L-histidinol to L-histidinaldehyde and then to L-histidine.</text>
</comment>
<keyword evidence="3 5" id="KW-0862">Zinc</keyword>
<dbReference type="HAMAP" id="MF_01024">
    <property type="entry name" value="HisD"/>
    <property type="match status" value="1"/>
</dbReference>
<feature type="binding site" evidence="5 10">
    <location>
        <position position="352"/>
    </location>
    <ligand>
        <name>Zn(2+)</name>
        <dbReference type="ChEBI" id="CHEBI:29105"/>
    </ligand>
</feature>
<feature type="binding site" evidence="5 10">
    <location>
        <position position="411"/>
    </location>
    <ligand>
        <name>Zn(2+)</name>
        <dbReference type="ChEBI" id="CHEBI:29105"/>
    </ligand>
</feature>
<feature type="binding site" evidence="5 9">
    <location>
        <position position="250"/>
    </location>
    <ligand>
        <name>substrate</name>
    </ligand>
</feature>
<dbReference type="AlphaFoldDB" id="A0A4R2KJI0"/>
<dbReference type="PANTHER" id="PTHR21256:SF14">
    <property type="entry name" value="HISTIDINOL DEHYDROGENASE"/>
    <property type="match status" value="1"/>
</dbReference>
<evidence type="ECO:0000256" key="4">
    <source>
        <dbReference type="ARBA" id="ARBA00023002"/>
    </source>
</evidence>
<feature type="binding site" evidence="5 8">
    <location>
        <position position="205"/>
    </location>
    <ligand>
        <name>NAD(+)</name>
        <dbReference type="ChEBI" id="CHEBI:57540"/>
    </ligand>
</feature>
<dbReference type="FunFam" id="3.40.50.1980:FF:000026">
    <property type="entry name" value="Histidinol dehydrogenase"/>
    <property type="match status" value="1"/>
</dbReference>
<dbReference type="OrthoDB" id="9805269at2"/>
<keyword evidence="5 8" id="KW-0520">NAD</keyword>
<evidence type="ECO:0000313" key="13">
    <source>
        <dbReference type="Proteomes" id="UP000294919"/>
    </source>
</evidence>
<evidence type="ECO:0000256" key="1">
    <source>
        <dbReference type="ARBA" id="ARBA00010178"/>
    </source>
</evidence>
<evidence type="ECO:0000256" key="5">
    <source>
        <dbReference type="HAMAP-Rule" id="MF_01024"/>
    </source>
</evidence>
<dbReference type="EC" id="1.1.1.23" evidence="5"/>
<keyword evidence="5" id="KW-0368">Histidine biosynthesis</keyword>
<feature type="binding site" evidence="5 9">
    <location>
        <position position="411"/>
    </location>
    <ligand>
        <name>substrate</name>
    </ligand>
</feature>
<dbReference type="Gene3D" id="1.20.5.1300">
    <property type="match status" value="1"/>
</dbReference>
<feature type="binding site" evidence="5 9">
    <location>
        <position position="406"/>
    </location>
    <ligand>
        <name>substrate</name>
    </ligand>
</feature>
<evidence type="ECO:0000256" key="11">
    <source>
        <dbReference type="RuleBase" id="RU004175"/>
    </source>
</evidence>
<comment type="catalytic activity">
    <reaction evidence="5">
        <text>L-histidinol + 2 NAD(+) + H2O = L-histidine + 2 NADH + 3 H(+)</text>
        <dbReference type="Rhea" id="RHEA:20641"/>
        <dbReference type="ChEBI" id="CHEBI:15377"/>
        <dbReference type="ChEBI" id="CHEBI:15378"/>
        <dbReference type="ChEBI" id="CHEBI:57540"/>
        <dbReference type="ChEBI" id="CHEBI:57595"/>
        <dbReference type="ChEBI" id="CHEBI:57699"/>
        <dbReference type="ChEBI" id="CHEBI:57945"/>
        <dbReference type="EC" id="1.1.1.23"/>
    </reaction>
</comment>
<protein>
    <recommendedName>
        <fullName evidence="5">Histidinol dehydrogenase</fullName>
        <shortName evidence="5">HDH</shortName>
        <ecNumber evidence="5">1.1.1.23</ecNumber>
    </recommendedName>
</protein>
<dbReference type="NCBIfam" id="TIGR00069">
    <property type="entry name" value="hisD"/>
    <property type="match status" value="1"/>
</dbReference>
<feature type="binding site" evidence="5 10">
    <location>
        <position position="250"/>
    </location>
    <ligand>
        <name>Zn(2+)</name>
        <dbReference type="ChEBI" id="CHEBI:29105"/>
    </ligand>
</feature>
<dbReference type="RefSeq" id="WP_132246083.1">
    <property type="nucleotide sequence ID" value="NZ_SLWV01000017.1"/>
</dbReference>
<evidence type="ECO:0000313" key="12">
    <source>
        <dbReference type="EMBL" id="TCO72682.1"/>
    </source>
</evidence>
<dbReference type="Pfam" id="PF00815">
    <property type="entry name" value="Histidinol_dh"/>
    <property type="match status" value="1"/>
</dbReference>
<dbReference type="PIRSF" id="PIRSF000099">
    <property type="entry name" value="Histidinol_dh"/>
    <property type="match status" value="1"/>
</dbReference>
<keyword evidence="2 5" id="KW-0479">Metal-binding</keyword>
<dbReference type="InterPro" id="IPR016161">
    <property type="entry name" value="Ald_DH/histidinol_DH"/>
</dbReference>
<feature type="binding site" evidence="5 8">
    <location>
        <position position="119"/>
    </location>
    <ligand>
        <name>NAD(+)</name>
        <dbReference type="ChEBI" id="CHEBI:57540"/>
    </ligand>
</feature>
<feature type="active site" description="Proton acceptor" evidence="5 7">
    <location>
        <position position="318"/>
    </location>
</feature>
<dbReference type="InterPro" id="IPR022695">
    <property type="entry name" value="Histidinol_DH_monofunct"/>
</dbReference>
<dbReference type="SUPFAM" id="SSF53720">
    <property type="entry name" value="ALDH-like"/>
    <property type="match status" value="1"/>
</dbReference>
<evidence type="ECO:0000256" key="9">
    <source>
        <dbReference type="PIRSR" id="PIRSR000099-3"/>
    </source>
</evidence>
<dbReference type="EMBL" id="SLWV01000017">
    <property type="protein sequence ID" value="TCO72682.1"/>
    <property type="molecule type" value="Genomic_DNA"/>
</dbReference>
<sequence length="420" mass="45729">MIKLKKAIPKKEETSKLVEGRVLEIIHKIRKEGDHALKEYNILFDGCERESYQITQEEIQNALKEVKATTIEDLRFAAKNIEEFAKRQKEMFKHMEEQEVMQGVFLGHKAMPVNSCAGYVPGGRYPLPSSALMSIIPAKVAGVKRIVTCSPAVKDTKSIHPATLAAMHIAGANEIYAMGGSQAIGALAYGTEQIKPVDMIVGPGNQYVTEAKRQVSGVVGIDFLAGPSEVVVIADATADPRIIAADILAQSEHDPQARGILLCTDEKVGKDTIKEVENFLKDLPTAAIAKEAWENNGEVILIDTLEEAITLSNKLAPEHLEIQVENEEKVVPKLINYGSLFIGEGAAEVFGDYVAGTNHILPTMRTARFTGGVWVGTFIKVVTNQRVTKEGLKIIGPVASRLGALEGLYAHKLAADVRLK</sequence>
<comment type="caution">
    <text evidence="12">The sequence shown here is derived from an EMBL/GenBank/DDBJ whole genome shotgun (WGS) entry which is preliminary data.</text>
</comment>